<evidence type="ECO:0008006" key="4">
    <source>
        <dbReference type="Google" id="ProtNLM"/>
    </source>
</evidence>
<dbReference type="AlphaFoldDB" id="A0A1X0S7Y2"/>
<evidence type="ECO:0000313" key="2">
    <source>
        <dbReference type="EMBL" id="ORE20437.1"/>
    </source>
</evidence>
<dbReference type="InterPro" id="IPR013885">
    <property type="entry name" value="DUF1764_euk"/>
</dbReference>
<evidence type="ECO:0000313" key="3">
    <source>
        <dbReference type="Proteomes" id="UP000242381"/>
    </source>
</evidence>
<dbReference type="EMBL" id="KV921294">
    <property type="protein sequence ID" value="ORE20437.1"/>
    <property type="molecule type" value="Genomic_DNA"/>
</dbReference>
<feature type="region of interest" description="Disordered" evidence="1">
    <location>
        <begin position="1"/>
        <end position="83"/>
    </location>
</feature>
<dbReference type="Pfam" id="PF08576">
    <property type="entry name" value="DUF1764"/>
    <property type="match status" value="1"/>
</dbReference>
<dbReference type="PANTHER" id="PTHR34066">
    <property type="entry name" value="GROWTH FACTOR 2"/>
    <property type="match status" value="1"/>
</dbReference>
<feature type="region of interest" description="Disordered" evidence="1">
    <location>
        <begin position="97"/>
        <end position="127"/>
    </location>
</feature>
<feature type="compositionally biased region" description="Basic and acidic residues" evidence="1">
    <location>
        <begin position="8"/>
        <end position="26"/>
    </location>
</feature>
<dbReference type="PANTHER" id="PTHR34066:SF1">
    <property type="entry name" value="DUF1764 FAMILY PROTEIN"/>
    <property type="match status" value="1"/>
</dbReference>
<gene>
    <name evidence="2" type="ORF">BCV71DRAFT_262079</name>
</gene>
<accession>A0A1X0S7Y2</accession>
<proteinExistence type="predicted"/>
<sequence length="177" mass="19984">MAKNTKKGKNETKESTKPEKKNKVLDTSEIDDIFNTKKITSTSSSTSTEQATKKRKADSDTLSKPKKKAKETEIEEEEQDSKKVEEVVFAELAAVKSEKKTQKKPVVPPSDDDFGDSRGLKKPTRTTEEGYPLYDIKDLNIGLGKDTPECPFDCQCCKYIIYYTTTYTNMSLKAFKI</sequence>
<dbReference type="Proteomes" id="UP000242381">
    <property type="component" value="Unassembled WGS sequence"/>
</dbReference>
<name>A0A1X0S7Y2_RHIZD</name>
<reference evidence="2 3" key="1">
    <citation type="journal article" date="2016" name="Proc. Natl. Acad. Sci. U.S.A.">
        <title>Lipid metabolic changes in an early divergent fungus govern the establishment of a mutualistic symbiosis with endobacteria.</title>
        <authorList>
            <person name="Lastovetsky O.A."/>
            <person name="Gaspar M.L."/>
            <person name="Mondo S.J."/>
            <person name="LaButti K.M."/>
            <person name="Sandor L."/>
            <person name="Grigoriev I.V."/>
            <person name="Henry S.A."/>
            <person name="Pawlowska T.E."/>
        </authorList>
    </citation>
    <scope>NUCLEOTIDE SEQUENCE [LARGE SCALE GENOMIC DNA]</scope>
    <source>
        <strain evidence="2 3">ATCC 11559</strain>
    </source>
</reference>
<dbReference type="OMA" id="WNVYKAD"/>
<protein>
    <recommendedName>
        <fullName evidence="4">DUF1764-domain-containing protein</fullName>
    </recommendedName>
</protein>
<evidence type="ECO:0000256" key="1">
    <source>
        <dbReference type="SAM" id="MobiDB-lite"/>
    </source>
</evidence>
<dbReference type="VEuPathDB" id="FungiDB:BCV72DRAFT_300830"/>
<organism evidence="2 3">
    <name type="scientific">Rhizopus microsporus</name>
    <dbReference type="NCBI Taxonomy" id="58291"/>
    <lineage>
        <taxon>Eukaryota</taxon>
        <taxon>Fungi</taxon>
        <taxon>Fungi incertae sedis</taxon>
        <taxon>Mucoromycota</taxon>
        <taxon>Mucoromycotina</taxon>
        <taxon>Mucoromycetes</taxon>
        <taxon>Mucorales</taxon>
        <taxon>Mucorineae</taxon>
        <taxon>Rhizopodaceae</taxon>
        <taxon>Rhizopus</taxon>
    </lineage>
</organism>